<evidence type="ECO:0000313" key="9">
    <source>
        <dbReference type="Proteomes" id="UP000319257"/>
    </source>
</evidence>
<dbReference type="FunFam" id="1.20.1250.20:FF:000068">
    <property type="entry name" value="MFS general substrate transporter"/>
    <property type="match status" value="1"/>
</dbReference>
<keyword evidence="5 6" id="KW-0472">Membrane</keyword>
<feature type="transmembrane region" description="Helical" evidence="6">
    <location>
        <begin position="322"/>
        <end position="339"/>
    </location>
</feature>
<dbReference type="OrthoDB" id="2962993at2759"/>
<evidence type="ECO:0000256" key="4">
    <source>
        <dbReference type="ARBA" id="ARBA00022989"/>
    </source>
</evidence>
<feature type="transmembrane region" description="Helical" evidence="6">
    <location>
        <begin position="351"/>
        <end position="370"/>
    </location>
</feature>
<keyword evidence="9" id="KW-1185">Reference proteome</keyword>
<feature type="transmembrane region" description="Helical" evidence="6">
    <location>
        <begin position="870"/>
        <end position="895"/>
    </location>
</feature>
<feature type="transmembrane region" description="Helical" evidence="6">
    <location>
        <begin position="376"/>
        <end position="402"/>
    </location>
</feature>
<dbReference type="InterPro" id="IPR020846">
    <property type="entry name" value="MFS_dom"/>
</dbReference>
<dbReference type="GO" id="GO:0022857">
    <property type="term" value="F:transmembrane transporter activity"/>
    <property type="evidence" value="ECO:0007669"/>
    <property type="project" value="InterPro"/>
</dbReference>
<evidence type="ECO:0000256" key="1">
    <source>
        <dbReference type="ARBA" id="ARBA00004141"/>
    </source>
</evidence>
<dbReference type="InterPro" id="IPR011701">
    <property type="entry name" value="MFS"/>
</dbReference>
<feature type="transmembrane region" description="Helical" evidence="6">
    <location>
        <begin position="118"/>
        <end position="138"/>
    </location>
</feature>
<organism evidence="8 9">
    <name type="scientific">Thyridium curvatum</name>
    <dbReference type="NCBI Taxonomy" id="1093900"/>
    <lineage>
        <taxon>Eukaryota</taxon>
        <taxon>Fungi</taxon>
        <taxon>Dikarya</taxon>
        <taxon>Ascomycota</taxon>
        <taxon>Pezizomycotina</taxon>
        <taxon>Sordariomycetes</taxon>
        <taxon>Sordariomycetidae</taxon>
        <taxon>Thyridiales</taxon>
        <taxon>Thyridiaceae</taxon>
        <taxon>Thyridium</taxon>
    </lineage>
</organism>
<protein>
    <recommendedName>
        <fullName evidence="7">Major facilitator superfamily (MFS) profile domain-containing protein</fullName>
    </recommendedName>
</protein>
<dbReference type="EMBL" id="SKBQ01000031">
    <property type="protein sequence ID" value="TPX13877.1"/>
    <property type="molecule type" value="Genomic_DNA"/>
</dbReference>
<dbReference type="GO" id="GO:0016020">
    <property type="term" value="C:membrane"/>
    <property type="evidence" value="ECO:0007669"/>
    <property type="project" value="UniProtKB-SubCell"/>
</dbReference>
<feature type="transmembrane region" description="Helical" evidence="6">
    <location>
        <begin position="211"/>
        <end position="233"/>
    </location>
</feature>
<comment type="caution">
    <text evidence="8">The sequence shown here is derived from an EMBL/GenBank/DDBJ whole genome shotgun (WGS) entry which is preliminary data.</text>
</comment>
<feature type="transmembrane region" description="Helical" evidence="6">
    <location>
        <begin position="414"/>
        <end position="433"/>
    </location>
</feature>
<dbReference type="PANTHER" id="PTHR43791">
    <property type="entry name" value="PERMEASE-RELATED"/>
    <property type="match status" value="1"/>
</dbReference>
<evidence type="ECO:0000256" key="2">
    <source>
        <dbReference type="ARBA" id="ARBA00022448"/>
    </source>
</evidence>
<dbReference type="AlphaFoldDB" id="A0A507B2C0"/>
<accession>A0A507B2C0</accession>
<evidence type="ECO:0000256" key="5">
    <source>
        <dbReference type="ARBA" id="ARBA00023136"/>
    </source>
</evidence>
<dbReference type="SUPFAM" id="SSF103473">
    <property type="entry name" value="MFS general substrate transporter"/>
    <property type="match status" value="1"/>
</dbReference>
<keyword evidence="4 6" id="KW-1133">Transmembrane helix</keyword>
<evidence type="ECO:0000256" key="3">
    <source>
        <dbReference type="ARBA" id="ARBA00022692"/>
    </source>
</evidence>
<feature type="domain" description="Major facilitator superfamily (MFS) profile" evidence="7">
    <location>
        <begin position="52"/>
        <end position="473"/>
    </location>
</feature>
<dbReference type="Pfam" id="PF06985">
    <property type="entry name" value="HET"/>
    <property type="match status" value="1"/>
</dbReference>
<sequence>MSEKKSLEQAALPHTEMAVTTAGDLPPHVAAIFEEFKGEKHTRLMRKLDYHLIPIIALLYLMSYIDRGNIGNARLANLEKDLNMTGDQYNVALTCFFVTYVVFEVPANMALKFLSPKVWIPFLALIWGTTMTLMGIVHNYQGLLAARLFLGVTEAGIFPACAYYITCWYTRHDAMYRTALFYATASLAGAFSGLLAFAISLMEGIGKLAGWQWIFILEGIVTVVVGAFAYFFIHNGPEEVKWLTEREREYVKYLLAYDGNMSGMGRSEDGSKRKYIKEAFLCPQVYTGAAMFMGIAVATYGLVFGLPTIISTLGYTNRKAQLMTIPPYVTACILTIIVAHYSDRLRQRGQFIFWSLVLSAIGFLMAIFTADKPDKAGVTYAGCFLACCGFFPAFPGTISWLANNVAGPYKRAMAMSLQIAIGNTGGIIGSNIYLVREKPAYHTGYGISLGFIGIGLIAVAVNYFWLNSVNKKREHYISENGGVDGVIEKHGDVSLTEMGDKSYLFKYTLRHDAVYAHLALRDPKSIRVFDLQPYHQEFPDAIISGTLRVVDLATSPHYVALSYVWGTSSSPARRIACGAHSVAVTDNLWDALDSLRRDPQREDRGRNSDGSITLWIDALCIHQSNQQEVASQIHLMGDIYASSSSLCIWLGKDTPLSDKAVDFMQRVGWQDLFEKEGEYFYRMPTSKTRWTLALLEFTKILAMALRLGRAPKRSWNASLDETDEILRNVWTRRMWTLQEASMSPHPWICYGRRRLSWRNVLYATQYLNWAPGNLEDFNTGFRKTDYEAWFRIASMWVSITQPPRDGYWDRPSGLRGPEVVLRDYVNFLHGIHTRTQFLLRLGTYVFTASVWITAMCCVSLIPGIPSHRVYIAQIVLGVWFGLYSLAWAMFFFAVFSVPYPGDRQSGLDAAVQETWLRDCSQPQDKVYGVYGVMTRLGVELLRVDMSVTLGNLYHDFFLDLLQATRNLNLLLAAGSALPDQPSWVPDWRLKLADHWIDPSVYLGKRMSSVVRVTPMKRTKWGRGMEGYLGIYGFGPGDGLIVKGWKIGSVAWMGAAFTPVSTNVPTQEAEKTPHIQNLEILQVAMKRSRCSRNNPGYYVFSAPLTRTAKEPDSKFKRHHPIDWPVDWRRPCTDILEKLERKPPVWSVFVNDMCNPLAAKRRTLFWSDGPAVEGLGNLPASARVGDEVLLVYGVALPVVLRRHDDGDGFQLIGYAVFESLDVMEGKIWAEMMAKDEGDGLQAYTIN</sequence>
<feature type="transmembrane region" description="Helical" evidence="6">
    <location>
        <begin position="48"/>
        <end position="65"/>
    </location>
</feature>
<name>A0A507B2C0_9PEZI</name>
<dbReference type="Pfam" id="PF07690">
    <property type="entry name" value="MFS_1"/>
    <property type="match status" value="1"/>
</dbReference>
<feature type="transmembrane region" description="Helical" evidence="6">
    <location>
        <begin position="841"/>
        <end position="864"/>
    </location>
</feature>
<evidence type="ECO:0000259" key="7">
    <source>
        <dbReference type="PROSITE" id="PS50850"/>
    </source>
</evidence>
<feature type="transmembrane region" description="Helical" evidence="6">
    <location>
        <begin position="285"/>
        <end position="310"/>
    </location>
</feature>
<dbReference type="InterPro" id="IPR010730">
    <property type="entry name" value="HET"/>
</dbReference>
<dbReference type="Proteomes" id="UP000319257">
    <property type="component" value="Unassembled WGS sequence"/>
</dbReference>
<keyword evidence="3 6" id="KW-0812">Transmembrane</keyword>
<feature type="transmembrane region" description="Helical" evidence="6">
    <location>
        <begin position="91"/>
        <end position="111"/>
    </location>
</feature>
<dbReference type="InParanoid" id="A0A507B2C0"/>
<dbReference type="PANTHER" id="PTHR43791:SF18">
    <property type="entry name" value="NICOTINIC ACID TRANSPORTER TNA1, PUTATIVE (AFU_ORTHOLOGUE AFUA_3G03820)-RELATED"/>
    <property type="match status" value="1"/>
</dbReference>
<dbReference type="RefSeq" id="XP_030995588.1">
    <property type="nucleotide sequence ID" value="XM_031140385.1"/>
</dbReference>
<dbReference type="FunFam" id="1.20.1250.20:FF:000034">
    <property type="entry name" value="MFS general substrate transporter"/>
    <property type="match status" value="1"/>
</dbReference>
<feature type="transmembrane region" description="Helical" evidence="6">
    <location>
        <begin position="445"/>
        <end position="466"/>
    </location>
</feature>
<reference evidence="8 9" key="1">
    <citation type="submission" date="2019-06" db="EMBL/GenBank/DDBJ databases">
        <title>Draft genome sequence of the filamentous fungus Phialemoniopsis curvata isolated from diesel fuel.</title>
        <authorList>
            <person name="Varaljay V.A."/>
            <person name="Lyon W.J."/>
            <person name="Crouch A.L."/>
            <person name="Drake C.E."/>
            <person name="Hollomon J.M."/>
            <person name="Nadeau L.J."/>
            <person name="Nunn H.S."/>
            <person name="Stevenson B.S."/>
            <person name="Bojanowski C.L."/>
            <person name="Crookes-Goodson W.J."/>
        </authorList>
    </citation>
    <scope>NUCLEOTIDE SEQUENCE [LARGE SCALE GENOMIC DNA]</scope>
    <source>
        <strain evidence="8 9">D216</strain>
    </source>
</reference>
<keyword evidence="2" id="KW-0813">Transport</keyword>
<gene>
    <name evidence="8" type="ORF">E0L32_005821</name>
</gene>
<dbReference type="InterPro" id="IPR036259">
    <property type="entry name" value="MFS_trans_sf"/>
</dbReference>
<feature type="transmembrane region" description="Helical" evidence="6">
    <location>
        <begin position="144"/>
        <end position="167"/>
    </location>
</feature>
<evidence type="ECO:0000256" key="6">
    <source>
        <dbReference type="SAM" id="Phobius"/>
    </source>
</evidence>
<feature type="transmembrane region" description="Helical" evidence="6">
    <location>
        <begin position="179"/>
        <end position="199"/>
    </location>
</feature>
<comment type="subcellular location">
    <subcellularLocation>
        <location evidence="1">Membrane</location>
        <topology evidence="1">Multi-pass membrane protein</topology>
    </subcellularLocation>
</comment>
<dbReference type="PROSITE" id="PS50850">
    <property type="entry name" value="MFS"/>
    <property type="match status" value="1"/>
</dbReference>
<proteinExistence type="predicted"/>
<evidence type="ECO:0000313" key="8">
    <source>
        <dbReference type="EMBL" id="TPX13877.1"/>
    </source>
</evidence>
<dbReference type="GeneID" id="41973268"/>
<dbReference type="Gene3D" id="1.20.1250.20">
    <property type="entry name" value="MFS general substrate transporter like domains"/>
    <property type="match status" value="2"/>
</dbReference>